<dbReference type="Pfam" id="PF02627">
    <property type="entry name" value="CMD"/>
    <property type="match status" value="2"/>
</dbReference>
<dbReference type="SUPFAM" id="SSF69118">
    <property type="entry name" value="AhpD-like"/>
    <property type="match status" value="1"/>
</dbReference>
<dbReference type="InterPro" id="IPR029032">
    <property type="entry name" value="AhpD-like"/>
</dbReference>
<evidence type="ECO:0000259" key="1">
    <source>
        <dbReference type="Pfam" id="PF02627"/>
    </source>
</evidence>
<dbReference type="PANTHER" id="PTHR33570:SF2">
    <property type="entry name" value="CARBOXYMUCONOLACTONE DECARBOXYLASE-LIKE DOMAIN-CONTAINING PROTEIN"/>
    <property type="match status" value="1"/>
</dbReference>
<dbReference type="GO" id="GO:0051920">
    <property type="term" value="F:peroxiredoxin activity"/>
    <property type="evidence" value="ECO:0007669"/>
    <property type="project" value="InterPro"/>
</dbReference>
<dbReference type="InterPro" id="IPR052512">
    <property type="entry name" value="4CMD/NDH-1_regulator"/>
</dbReference>
<gene>
    <name evidence="2" type="ORF">A9Q68_02530</name>
</gene>
<reference evidence="3" key="1">
    <citation type="submission" date="2016-06" db="EMBL/GenBank/DDBJ databases">
        <authorList>
            <person name="de Vries S.P.W."/>
            <person name="Hadjirin N.F."/>
            <person name="Lay E.M."/>
            <person name="Zadoks R.N."/>
            <person name="Peacock S.J."/>
            <person name="Parkhill J."/>
            <person name="Grant A.J."/>
            <person name="Mcdougall S."/>
            <person name="Holmes M.A."/>
        </authorList>
    </citation>
    <scope>NUCLEOTIDE SEQUENCE [LARGE SCALE GENOMIC DNA]</scope>
    <source>
        <strain evidence="3">NZ1587</strain>
    </source>
</reference>
<proteinExistence type="predicted"/>
<feature type="domain" description="Carboxymuconolactone decarboxylase-like" evidence="1">
    <location>
        <begin position="27"/>
        <end position="102"/>
    </location>
</feature>
<dbReference type="RefSeq" id="WP_071793093.1">
    <property type="nucleotide sequence ID" value="NZ_LZDD01000001.1"/>
</dbReference>
<evidence type="ECO:0000313" key="2">
    <source>
        <dbReference type="EMBL" id="OJF72437.1"/>
    </source>
</evidence>
<dbReference type="InterPro" id="IPR003779">
    <property type="entry name" value="CMD-like"/>
</dbReference>
<comment type="caution">
    <text evidence="2">The sequence shown here is derived from an EMBL/GenBank/DDBJ whole genome shotgun (WGS) entry which is preliminary data.</text>
</comment>
<dbReference type="STRING" id="1856638.A9Q68_02530"/>
<dbReference type="AlphaFoldDB" id="A0A1L8MNU7"/>
<dbReference type="PANTHER" id="PTHR33570">
    <property type="entry name" value="4-CARBOXYMUCONOLACTONE DECARBOXYLASE FAMILY PROTEIN"/>
    <property type="match status" value="1"/>
</dbReference>
<evidence type="ECO:0000313" key="3">
    <source>
        <dbReference type="Proteomes" id="UP000182015"/>
    </source>
</evidence>
<feature type="domain" description="Carboxymuconolactone decarboxylase-like" evidence="1">
    <location>
        <begin position="165"/>
        <end position="241"/>
    </location>
</feature>
<dbReference type="Gene3D" id="1.20.1290.10">
    <property type="entry name" value="AhpD-like"/>
    <property type="match status" value="1"/>
</dbReference>
<dbReference type="OrthoDB" id="9802489at2"/>
<name>A0A1L8MNU7_9STRE</name>
<dbReference type="EMBL" id="LZDD01000001">
    <property type="protein sequence ID" value="OJF72437.1"/>
    <property type="molecule type" value="Genomic_DNA"/>
</dbReference>
<sequence length="257" mass="28912">MAISDFAQNYHDQMFPNYQSSFTKTDPGFIELFDNFAFDNVLQESAIDQVTRFQLILAALIGCQGQDEFQALLPAALRFGVTAIEIKEIIYQAVAYLGIGRVFPFLKISNLLFEQLGIEANPLARATSTPDNHLEKGREALVAIMGDKMRNFDQSGPQHRQTINRWLTENCFGDYYTRQGLDYAKRELMTLCYLAAQGACESQLTSHAETNLGLGHSFDYLVDAMTQLVPYIGYFRVLNAIVCLEKANATFLNSEVN</sequence>
<organism evidence="2 3">
    <name type="scientific">Streptococcus bovimastitidis</name>
    <dbReference type="NCBI Taxonomy" id="1856638"/>
    <lineage>
        <taxon>Bacteria</taxon>
        <taxon>Bacillati</taxon>
        <taxon>Bacillota</taxon>
        <taxon>Bacilli</taxon>
        <taxon>Lactobacillales</taxon>
        <taxon>Streptococcaceae</taxon>
        <taxon>Streptococcus</taxon>
    </lineage>
</organism>
<protein>
    <submittedName>
        <fullName evidence="2">Carboxymuconolactone decarboxylase</fullName>
    </submittedName>
</protein>
<keyword evidence="3" id="KW-1185">Reference proteome</keyword>
<dbReference type="Proteomes" id="UP000182015">
    <property type="component" value="Unassembled WGS sequence"/>
</dbReference>
<accession>A0A1L8MNU7</accession>